<dbReference type="Pfam" id="PF04085">
    <property type="entry name" value="MreC"/>
    <property type="match status" value="1"/>
</dbReference>
<dbReference type="Gene3D" id="2.40.10.340">
    <property type="entry name" value="Rod shape-determining protein MreC, domain 1"/>
    <property type="match status" value="1"/>
</dbReference>
<evidence type="ECO:0000256" key="6">
    <source>
        <dbReference type="SAM" id="Phobius"/>
    </source>
</evidence>
<dbReference type="PIRSF" id="PIRSF038471">
    <property type="entry name" value="MreC"/>
    <property type="match status" value="1"/>
</dbReference>
<dbReference type="PANTHER" id="PTHR34138:SF1">
    <property type="entry name" value="CELL SHAPE-DETERMINING PROTEIN MREC"/>
    <property type="match status" value="1"/>
</dbReference>
<sequence length="304" mass="31716">MTPDKRENKDDRRPARSTLVMLLLACAIIITLDYRGGAESPLEPARRAVGEVLGPAESAASSVVAPFVAIPDWFHTQSSLRDDVAALEAENSELRRQVQTSDLDRNRLAGYDGLTRAASDTGYSLVPAHVIAYGPGQSFSRTVTIDAGAEAGVTPDLTVIADDGLVGRVVRVTRTTATVLLILDADSVVGGRVGRSMEVGFLRGRGGFGRDGDLDLDLVNDSVVPAKNDAVVTWGSDGGAPYVAGIPIGRVTSVVSAPREQSQHAVIAPYVDFSALDLVGVVVAKGTASDRALVEASPLTGGTP</sequence>
<evidence type="ECO:0000256" key="1">
    <source>
        <dbReference type="ARBA" id="ARBA00009369"/>
    </source>
</evidence>
<organism evidence="8">
    <name type="scientific">metagenome</name>
    <dbReference type="NCBI Taxonomy" id="256318"/>
    <lineage>
        <taxon>unclassified sequences</taxon>
        <taxon>metagenomes</taxon>
    </lineage>
</organism>
<keyword evidence="3" id="KW-0133">Cell shape</keyword>
<reference evidence="8" key="1">
    <citation type="submission" date="2015-08" db="EMBL/GenBank/DDBJ databases">
        <authorList>
            <person name="Babu N.S."/>
            <person name="Beckwith C.J."/>
            <person name="Beseler K.G."/>
            <person name="Brison A."/>
            <person name="Carone J.V."/>
            <person name="Caskin T.P."/>
            <person name="Diamond M."/>
            <person name="Durham M.E."/>
            <person name="Foxe J.M."/>
            <person name="Go M."/>
            <person name="Henderson B.A."/>
            <person name="Jones I.B."/>
            <person name="McGettigan J.A."/>
            <person name="Micheletti S.J."/>
            <person name="Nasrallah M.E."/>
            <person name="Ortiz D."/>
            <person name="Piller C.R."/>
            <person name="Privatt S.R."/>
            <person name="Schneider S.L."/>
            <person name="Sharp S."/>
            <person name="Smith T.C."/>
            <person name="Stanton J.D."/>
            <person name="Ullery H.E."/>
            <person name="Wilson R.J."/>
            <person name="Serrano M.G."/>
            <person name="Buck G."/>
            <person name="Lee V."/>
            <person name="Wang Y."/>
            <person name="Carvalho R."/>
            <person name="Voegtly L."/>
            <person name="Shi R."/>
            <person name="Duckworth R."/>
            <person name="Johnson A."/>
            <person name="Loviza R."/>
            <person name="Walstead R."/>
            <person name="Shah Z."/>
            <person name="Kiflezghi M."/>
            <person name="Wade K."/>
            <person name="Ball S.L."/>
            <person name="Bradley K.W."/>
            <person name="Asai D.J."/>
            <person name="Bowman C.A."/>
            <person name="Russell D.A."/>
            <person name="Pope W.H."/>
            <person name="Jacobs-Sera D."/>
            <person name="Hendrix R.W."/>
            <person name="Hatfull G.F."/>
        </authorList>
    </citation>
    <scope>NUCLEOTIDE SEQUENCE</scope>
</reference>
<dbReference type="GO" id="GO:0005886">
    <property type="term" value="C:plasma membrane"/>
    <property type="evidence" value="ECO:0007669"/>
    <property type="project" value="TreeGrafter"/>
</dbReference>
<gene>
    <name evidence="8" type="ORF">NOCA2340029</name>
</gene>
<dbReference type="InterPro" id="IPR042177">
    <property type="entry name" value="Cell/Rod_1"/>
</dbReference>
<dbReference type="InterPro" id="IPR042175">
    <property type="entry name" value="Cell/Rod_MreC_2"/>
</dbReference>
<evidence type="ECO:0000256" key="2">
    <source>
        <dbReference type="ARBA" id="ARBA00013855"/>
    </source>
</evidence>
<dbReference type="Gene3D" id="2.40.10.350">
    <property type="entry name" value="Rod shape-determining protein MreC, domain 2"/>
    <property type="match status" value="1"/>
</dbReference>
<comment type="similarity">
    <text evidence="1">Belongs to the MreC family.</text>
</comment>
<keyword evidence="5" id="KW-0175">Coiled coil</keyword>
<name>A0A2P2C304_9ZZZZ</name>
<feature type="transmembrane region" description="Helical" evidence="6">
    <location>
        <begin position="20"/>
        <end position="37"/>
    </location>
</feature>
<dbReference type="GO" id="GO:0008360">
    <property type="term" value="P:regulation of cell shape"/>
    <property type="evidence" value="ECO:0007669"/>
    <property type="project" value="UniProtKB-KW"/>
</dbReference>
<dbReference type="InterPro" id="IPR055342">
    <property type="entry name" value="MreC_beta-barrel_core"/>
</dbReference>
<dbReference type="InterPro" id="IPR007221">
    <property type="entry name" value="MreC"/>
</dbReference>
<evidence type="ECO:0000259" key="7">
    <source>
        <dbReference type="Pfam" id="PF04085"/>
    </source>
</evidence>
<evidence type="ECO:0000313" key="8">
    <source>
        <dbReference type="EMBL" id="CUR56407.1"/>
    </source>
</evidence>
<evidence type="ECO:0000256" key="5">
    <source>
        <dbReference type="SAM" id="Coils"/>
    </source>
</evidence>
<keyword evidence="6" id="KW-0812">Transmembrane</keyword>
<proteinExistence type="inferred from homology"/>
<dbReference type="EMBL" id="CZKA01000028">
    <property type="protein sequence ID" value="CUR56407.1"/>
    <property type="molecule type" value="Genomic_DNA"/>
</dbReference>
<dbReference type="AlphaFoldDB" id="A0A2P2C304"/>
<feature type="coiled-coil region" evidence="5">
    <location>
        <begin position="77"/>
        <end position="104"/>
    </location>
</feature>
<keyword evidence="6" id="KW-0472">Membrane</keyword>
<evidence type="ECO:0000256" key="3">
    <source>
        <dbReference type="ARBA" id="ARBA00022960"/>
    </source>
</evidence>
<protein>
    <recommendedName>
        <fullName evidence="2">Cell shape-determining protein MreC</fullName>
    </recommendedName>
    <alternativeName>
        <fullName evidence="4">Cell shape protein MreC</fullName>
    </alternativeName>
</protein>
<keyword evidence="6" id="KW-1133">Transmembrane helix</keyword>
<dbReference type="PANTHER" id="PTHR34138">
    <property type="entry name" value="CELL SHAPE-DETERMINING PROTEIN MREC"/>
    <property type="match status" value="1"/>
</dbReference>
<accession>A0A2P2C304</accession>
<feature type="domain" description="Rod shape-determining protein MreC beta-barrel core" evidence="7">
    <location>
        <begin position="137"/>
        <end position="282"/>
    </location>
</feature>
<evidence type="ECO:0000256" key="4">
    <source>
        <dbReference type="ARBA" id="ARBA00032089"/>
    </source>
</evidence>